<evidence type="ECO:0000313" key="1">
    <source>
        <dbReference type="EMBL" id="KAL0308021.1"/>
    </source>
</evidence>
<protein>
    <submittedName>
        <fullName evidence="1">Uncharacterized protein</fullName>
    </submittedName>
</protein>
<dbReference type="EMBL" id="JACGWK010000038">
    <property type="protein sequence ID" value="KAL0308021.1"/>
    <property type="molecule type" value="Genomic_DNA"/>
</dbReference>
<reference evidence="1" key="1">
    <citation type="submission" date="2020-06" db="EMBL/GenBank/DDBJ databases">
        <authorList>
            <person name="Li T."/>
            <person name="Hu X."/>
            <person name="Zhang T."/>
            <person name="Song X."/>
            <person name="Zhang H."/>
            <person name="Dai N."/>
            <person name="Sheng W."/>
            <person name="Hou X."/>
            <person name="Wei L."/>
        </authorList>
    </citation>
    <scope>NUCLEOTIDE SEQUENCE</scope>
    <source>
        <strain evidence="1">G01</strain>
        <tissue evidence="1">Leaf</tissue>
    </source>
</reference>
<organism evidence="1">
    <name type="scientific">Sesamum angustifolium</name>
    <dbReference type="NCBI Taxonomy" id="2727405"/>
    <lineage>
        <taxon>Eukaryota</taxon>
        <taxon>Viridiplantae</taxon>
        <taxon>Streptophyta</taxon>
        <taxon>Embryophyta</taxon>
        <taxon>Tracheophyta</taxon>
        <taxon>Spermatophyta</taxon>
        <taxon>Magnoliopsida</taxon>
        <taxon>eudicotyledons</taxon>
        <taxon>Gunneridae</taxon>
        <taxon>Pentapetalae</taxon>
        <taxon>asterids</taxon>
        <taxon>lamiids</taxon>
        <taxon>Lamiales</taxon>
        <taxon>Pedaliaceae</taxon>
        <taxon>Sesamum</taxon>
    </lineage>
</organism>
<dbReference type="AlphaFoldDB" id="A0AAW2KQG7"/>
<sequence length="135" mass="14836">MAHCWAGRGNGRVWCGQAARQGTCRPGVGSQRRQTGARMGEQAPMCGDVRPAVRTGARRRGRLSAGWQTVGTRCARCAGKLRQAGRLGSARTHRQADDCRQRPRLGGWLRMLKHKTCAGHVMGRFKAGNRPSTWQ</sequence>
<reference evidence="1" key="2">
    <citation type="journal article" date="2024" name="Plant">
        <title>Genomic evolution and insights into agronomic trait innovations of Sesamum species.</title>
        <authorList>
            <person name="Miao H."/>
            <person name="Wang L."/>
            <person name="Qu L."/>
            <person name="Liu H."/>
            <person name="Sun Y."/>
            <person name="Le M."/>
            <person name="Wang Q."/>
            <person name="Wei S."/>
            <person name="Zheng Y."/>
            <person name="Lin W."/>
            <person name="Duan Y."/>
            <person name="Cao H."/>
            <person name="Xiong S."/>
            <person name="Wang X."/>
            <person name="Wei L."/>
            <person name="Li C."/>
            <person name="Ma Q."/>
            <person name="Ju M."/>
            <person name="Zhao R."/>
            <person name="Li G."/>
            <person name="Mu C."/>
            <person name="Tian Q."/>
            <person name="Mei H."/>
            <person name="Zhang T."/>
            <person name="Gao T."/>
            <person name="Zhang H."/>
        </authorList>
    </citation>
    <scope>NUCLEOTIDE SEQUENCE</scope>
    <source>
        <strain evidence="1">G01</strain>
    </source>
</reference>
<comment type="caution">
    <text evidence="1">The sequence shown here is derived from an EMBL/GenBank/DDBJ whole genome shotgun (WGS) entry which is preliminary data.</text>
</comment>
<accession>A0AAW2KQG7</accession>
<gene>
    <name evidence="1" type="ORF">Sangu_2998200</name>
</gene>
<name>A0AAW2KQG7_9LAMI</name>
<proteinExistence type="predicted"/>